<accession>A0AAI8N2C4</accession>
<dbReference type="AlphaFoldDB" id="A0AAI8N2C4"/>
<evidence type="ECO:0000313" key="2">
    <source>
        <dbReference type="Proteomes" id="UP000234366"/>
    </source>
</evidence>
<name>A0AAI8N2C4_9BACI</name>
<keyword evidence="2" id="KW-1185">Reference proteome</keyword>
<dbReference type="RefSeq" id="WP_101605627.1">
    <property type="nucleotide sequence ID" value="NZ_CP025002.1"/>
</dbReference>
<reference evidence="1 2" key="1">
    <citation type="submission" date="2017-11" db="EMBL/GenBank/DDBJ databases">
        <title>Genome sequence and genome mining of multiple bioactive secondary metabolites from a deep sea-derived Bacillus siamensis SCSIO 05746.</title>
        <authorList>
            <person name="Pan H.-Q."/>
            <person name="Ju J.-H."/>
        </authorList>
    </citation>
    <scope>NUCLEOTIDE SEQUENCE [LARGE SCALE GENOMIC DNA]</scope>
    <source>
        <strain evidence="1 2">SCSIO 05746</strain>
        <plasmid evidence="2">pscsio05746</plasmid>
    </source>
</reference>
<dbReference type="EMBL" id="CP025002">
    <property type="protein sequence ID" value="AUJ79454.1"/>
    <property type="molecule type" value="Genomic_DNA"/>
</dbReference>
<sequence length="404" mass="47639">MPSAYTKPNGTVRKKPRFKPDPAKYLYNIDTFWFNVDCSNYQEVMDGGFRHLLRSGREAVADTGQASEIAVEIGAYENPVAFEILGGQPPAYQYSIRNKDMAVYFASNAREDQMPMKVQLNQFILWEKGILNAYYEALSILTVLGFDYTSSKLNRVDFAVHSDQWKWNLSDLSTFEYPRNFAKDNHPDFFRLDPVTGEFETVYYGNRTRCQLRIYNKSKEAIKKTKTYFLDLYREKGMDVENVWNVEFEVRRDFIKECKDLDGLRLFDDLDTVFHENRLSLLWSYLMERYIHPSAHWKTLSKGHKGVFEQVTGYITREKDIDLNFEREVPNIRGRLMTGLLNQDQYDLDTALQILKDGILEYESRKHVNFEKDVVKKKTLFMNHEVNEKVQDKHKKMPNYTYDS</sequence>
<organism evidence="1 2">
    <name type="scientific">Bacillus siamensis</name>
    <dbReference type="NCBI Taxonomy" id="659243"/>
    <lineage>
        <taxon>Bacteria</taxon>
        <taxon>Bacillati</taxon>
        <taxon>Bacillota</taxon>
        <taxon>Bacilli</taxon>
        <taxon>Bacillales</taxon>
        <taxon>Bacillaceae</taxon>
        <taxon>Bacillus</taxon>
        <taxon>Bacillus amyloliquefaciens group</taxon>
    </lineage>
</organism>
<evidence type="ECO:0000313" key="1">
    <source>
        <dbReference type="EMBL" id="AUJ79454.1"/>
    </source>
</evidence>
<gene>
    <name evidence="1" type="ORF">CWD84_21990</name>
</gene>
<proteinExistence type="predicted"/>
<keyword evidence="1" id="KW-0614">Plasmid</keyword>
<geneLocation type="plasmid" evidence="2">
    <name>pscsio05746</name>
</geneLocation>
<dbReference type="KEGG" id="bsia:CWD84_21990"/>
<dbReference type="Proteomes" id="UP000234366">
    <property type="component" value="Plasmid pSCSIO05746"/>
</dbReference>
<protein>
    <submittedName>
        <fullName evidence="1">Replication initiation protein</fullName>
    </submittedName>
</protein>